<reference evidence="2" key="2">
    <citation type="journal article" date="2002" name="Biosci. Biotechnol. Biochem.">
        <title>Genetic evidence that two types of retroelements evolved through different pathways in ectomycorrhizal homobasidiomycetes Tricholoma spp.</title>
        <authorList>
            <person name="Murata H."/>
            <person name="Babasaki K."/>
            <person name="Miyazaki Y."/>
            <person name="Yamada A."/>
        </authorList>
    </citation>
    <scope>NUCLEOTIDE SEQUENCE</scope>
</reference>
<dbReference type="PROSITE" id="PS50878">
    <property type="entry name" value="RT_POL"/>
    <property type="match status" value="1"/>
</dbReference>
<evidence type="ECO:0000313" key="2">
    <source>
        <dbReference type="EMBL" id="BAB32470.1"/>
    </source>
</evidence>
<dbReference type="CDD" id="cd01650">
    <property type="entry name" value="RT_nLTR_like"/>
    <property type="match status" value="1"/>
</dbReference>
<dbReference type="InterPro" id="IPR043502">
    <property type="entry name" value="DNA/RNA_pol_sf"/>
</dbReference>
<accession>Q9C4A2</accession>
<dbReference type="InterPro" id="IPR000477">
    <property type="entry name" value="RT_dom"/>
</dbReference>
<feature type="domain" description="Reverse transcriptase" evidence="1">
    <location>
        <begin position="110"/>
        <end position="392"/>
    </location>
</feature>
<reference evidence="2" key="3">
    <citation type="journal article" date="2005" name="Mycorrhiza">
        <title>Intra- and inter-specific variations in the copy number of two types of retrotransposons from the ectomycorrhizal basidiomycete Tricholoma matsutake.</title>
        <authorList>
            <person name="Murata H."/>
            <person name="Babasaki K."/>
        </authorList>
    </citation>
    <scope>NUCLEOTIDE SEQUENCE</scope>
</reference>
<proteinExistence type="predicted"/>
<sequence length="693" mass="76529">MSWTRQRNLPSYEAISYRGEPCNDLDSLWDALDGSYNAASDRVVDLSILDELDPAPERAWIPFSVMELKEALNACSSRSAPGPDHVTWLHLKHWCSNPEVAGLITRIAEACITAGHWPAHFKESLSVIIPKPGKPNYSTPKSFRPIVLLNTLGKLVEKMLSRRLQFDGVAHEAFEQNQFGGVAQRSTEDAGIYLTHLVRAGWAKGLKTSVVAFDITQFFPSLNHQVLLEIISRSGFPAQVVNFFRSYLVGRKMTYKWNAFSSGPFTADVGVGQGSALSPVLSALYLTPIMKLFRRSDIGRDVDLMSYVDDGTLIARSPQLEDNIPLLKTAYGWIFQAFTSLGLVLKHNKSEIFHFSRARRFTPLPIDLGFAPYTGNTPLKPKVTWRYLGFFFDRKLSFKEHTRFYSTKALTTARAMGMLGNSVRGLTPMQKRLLYRSCVVPIMPYGLRLWHFKGARVKGVIKTLAQVQSIAACWILGAFRTTPIGGLESIAGLLPMQLLLRRLVDRGVFRTSLLAPSHPLRAILGPNHVGTTHSHELGLWGGNVLDTLTLQGPSVVSAAALALVPGDEFDPFFFFFFFGSEFITRGSNAVCGAGYKLGYYFIYAFPSPISHSGPRFSHFRQAVPQTLASQPGKAIIWRGRPPLPKLAIRSPPGANGPPATCPTEARPGAAVLIHRKSPLVGGITVCVFPANED</sequence>
<evidence type="ECO:0000259" key="1">
    <source>
        <dbReference type="PROSITE" id="PS50878"/>
    </source>
</evidence>
<dbReference type="EMBL" id="AB047280">
    <property type="protein sequence ID" value="BAB32470.1"/>
    <property type="molecule type" value="Genomic_DNA"/>
</dbReference>
<dbReference type="AlphaFoldDB" id="Q9C4A2"/>
<dbReference type="PANTHER" id="PTHR33481:SF1">
    <property type="entry name" value="ENDONUCLEASE_EXONUCLEASE_PHOSPHATASE DOMAIN-CONTAINING PROTEIN-RELATED"/>
    <property type="match status" value="1"/>
</dbReference>
<reference evidence="2" key="1">
    <citation type="journal article" date="2001" name="Biosci. Biotechnol. Biochem.">
        <title>marY2N, a LINE-like non-long terminal repeat (non-LTR) retroelement from the ectomycorrhizal homobasidiomycete Tricholoma matsutake.</title>
        <authorList>
            <person name="Murata H."/>
            <person name="Miyazaki Y."/>
            <person name="Yamada A."/>
        </authorList>
    </citation>
    <scope>NUCLEOTIDE SEQUENCE</scope>
</reference>
<organism evidence="2">
    <name type="scientific">Tricholoma matsutake</name>
    <name type="common">Matsutake mushroom</name>
    <name type="synonym">Tricholoma nauseosum</name>
    <dbReference type="NCBI Taxonomy" id="40145"/>
    <lineage>
        <taxon>Eukaryota</taxon>
        <taxon>Fungi</taxon>
        <taxon>Dikarya</taxon>
        <taxon>Basidiomycota</taxon>
        <taxon>Agaricomycotina</taxon>
        <taxon>Agaricomycetes</taxon>
        <taxon>Agaricomycetidae</taxon>
        <taxon>Agaricales</taxon>
        <taxon>Tricholomatineae</taxon>
        <taxon>Tricholomataceae</taxon>
        <taxon>Tricholoma</taxon>
    </lineage>
</organism>
<dbReference type="Pfam" id="PF00078">
    <property type="entry name" value="RVT_1"/>
    <property type="match status" value="1"/>
</dbReference>
<dbReference type="PANTHER" id="PTHR33481">
    <property type="entry name" value="REVERSE TRANSCRIPTASE"/>
    <property type="match status" value="1"/>
</dbReference>
<protein>
    <submittedName>
        <fullName evidence="2">Pol-like protein Pol-2</fullName>
    </submittedName>
</protein>
<dbReference type="SUPFAM" id="SSF56672">
    <property type="entry name" value="DNA/RNA polymerases"/>
    <property type="match status" value="1"/>
</dbReference>
<name>Q9C4A2_TRIMT</name>